<protein>
    <submittedName>
        <fullName evidence="3">Ubiquinone/menaquinone biosynthesis C-methylase UbiE</fullName>
    </submittedName>
</protein>
<sequence>MGRNVFDEAARTWDEKPSRVENAQKVGSAILEFLPVSKSWRALEIGAGTGLLTFYLQPYLGEIVAVDSSRGMFEVLKEKIEKFNVKNVKPLLMDAETQLPEVKFNLIFLHMTLHHVKDVLSLFKKLRGLLLPGGFLAVGDLLKEDGTFHKDNSSVFHFGFSKKELFNYFKEAGLEPYLFEIVHKIERNGRDYPIFLGVAKTPLR</sequence>
<feature type="domain" description="Methyltransferase type 11" evidence="2">
    <location>
        <begin position="43"/>
        <end position="137"/>
    </location>
</feature>
<accession>A0A420W8J7</accession>
<gene>
    <name evidence="3" type="ORF">C7457_0472</name>
</gene>
<evidence type="ECO:0000313" key="4">
    <source>
        <dbReference type="Proteomes" id="UP000280881"/>
    </source>
</evidence>
<dbReference type="EMBL" id="RBIE01000001">
    <property type="protein sequence ID" value="RKQ63598.1"/>
    <property type="molecule type" value="Genomic_DNA"/>
</dbReference>
<name>A0A420W8J7_9BACT</name>
<evidence type="ECO:0000313" key="3">
    <source>
        <dbReference type="EMBL" id="RKQ63598.1"/>
    </source>
</evidence>
<dbReference type="GO" id="GO:0032259">
    <property type="term" value="P:methylation"/>
    <property type="evidence" value="ECO:0007669"/>
    <property type="project" value="UniProtKB-KW"/>
</dbReference>
<dbReference type="SUPFAM" id="SSF53335">
    <property type="entry name" value="S-adenosyl-L-methionine-dependent methyltransferases"/>
    <property type="match status" value="1"/>
</dbReference>
<dbReference type="PANTHER" id="PTHR43861">
    <property type="entry name" value="TRANS-ACONITATE 2-METHYLTRANSFERASE-RELATED"/>
    <property type="match status" value="1"/>
</dbReference>
<keyword evidence="1" id="KW-0808">Transferase</keyword>
<dbReference type="CDD" id="cd02440">
    <property type="entry name" value="AdoMet_MTases"/>
    <property type="match status" value="1"/>
</dbReference>
<keyword evidence="3" id="KW-0830">Ubiquinone</keyword>
<comment type="caution">
    <text evidence="3">The sequence shown here is derived from an EMBL/GenBank/DDBJ whole genome shotgun (WGS) entry which is preliminary data.</text>
</comment>
<organism evidence="3 4">
    <name type="scientific">Thermovibrio guaymasensis</name>
    <dbReference type="NCBI Taxonomy" id="240167"/>
    <lineage>
        <taxon>Bacteria</taxon>
        <taxon>Pseudomonadati</taxon>
        <taxon>Aquificota</taxon>
        <taxon>Aquificia</taxon>
        <taxon>Desulfurobacteriales</taxon>
        <taxon>Desulfurobacteriaceae</taxon>
        <taxon>Thermovibrio</taxon>
    </lineage>
</organism>
<dbReference type="AlphaFoldDB" id="A0A420W8J7"/>
<dbReference type="RefSeq" id="WP_121169838.1">
    <property type="nucleotide sequence ID" value="NZ_RBIE01000001.1"/>
</dbReference>
<dbReference type="PANTHER" id="PTHR43861:SF3">
    <property type="entry name" value="PUTATIVE (AFU_ORTHOLOGUE AFUA_2G14390)-RELATED"/>
    <property type="match status" value="1"/>
</dbReference>
<evidence type="ECO:0000259" key="2">
    <source>
        <dbReference type="Pfam" id="PF08241"/>
    </source>
</evidence>
<dbReference type="InterPro" id="IPR013216">
    <property type="entry name" value="Methyltransf_11"/>
</dbReference>
<dbReference type="InterPro" id="IPR029063">
    <property type="entry name" value="SAM-dependent_MTases_sf"/>
</dbReference>
<evidence type="ECO:0000256" key="1">
    <source>
        <dbReference type="ARBA" id="ARBA00022679"/>
    </source>
</evidence>
<keyword evidence="4" id="KW-1185">Reference proteome</keyword>
<dbReference type="Gene3D" id="3.40.50.150">
    <property type="entry name" value="Vaccinia Virus protein VP39"/>
    <property type="match status" value="1"/>
</dbReference>
<dbReference type="OrthoDB" id="9791837at2"/>
<proteinExistence type="predicted"/>
<dbReference type="GO" id="GO:0008757">
    <property type="term" value="F:S-adenosylmethionine-dependent methyltransferase activity"/>
    <property type="evidence" value="ECO:0007669"/>
    <property type="project" value="InterPro"/>
</dbReference>
<dbReference type="Proteomes" id="UP000280881">
    <property type="component" value="Unassembled WGS sequence"/>
</dbReference>
<reference evidence="3 4" key="1">
    <citation type="submission" date="2018-10" db="EMBL/GenBank/DDBJ databases">
        <title>Genomic Encyclopedia of Type Strains, Phase IV (KMG-IV): sequencing the most valuable type-strain genomes for metagenomic binning, comparative biology and taxonomic classification.</title>
        <authorList>
            <person name="Goeker M."/>
        </authorList>
    </citation>
    <scope>NUCLEOTIDE SEQUENCE [LARGE SCALE GENOMIC DNA]</scope>
    <source>
        <strain evidence="3 4">DSM 15521</strain>
    </source>
</reference>
<dbReference type="Pfam" id="PF08241">
    <property type="entry name" value="Methyltransf_11"/>
    <property type="match status" value="1"/>
</dbReference>
<keyword evidence="3" id="KW-0489">Methyltransferase</keyword>